<feature type="compositionally biased region" description="Basic and acidic residues" evidence="5">
    <location>
        <begin position="1"/>
        <end position="17"/>
    </location>
</feature>
<comment type="caution">
    <text evidence="8">The sequence shown here is derived from an EMBL/GenBank/DDBJ whole genome shotgun (WGS) entry which is preliminary data.</text>
</comment>
<evidence type="ECO:0000313" key="8">
    <source>
        <dbReference type="EMBL" id="KAB2605048.1"/>
    </source>
</evidence>
<evidence type="ECO:0000256" key="1">
    <source>
        <dbReference type="ARBA" id="ARBA00004167"/>
    </source>
</evidence>
<evidence type="ECO:0000256" key="4">
    <source>
        <dbReference type="ARBA" id="ARBA00023136"/>
    </source>
</evidence>
<reference evidence="8 9" key="1">
    <citation type="submission" date="2019-09" db="EMBL/GenBank/DDBJ databases">
        <authorList>
            <person name="Ou C."/>
        </authorList>
    </citation>
    <scope>NUCLEOTIDE SEQUENCE [LARGE SCALE GENOMIC DNA]</scope>
    <source>
        <strain evidence="8">S2</strain>
        <tissue evidence="8">Leaf</tissue>
    </source>
</reference>
<evidence type="ECO:0000256" key="5">
    <source>
        <dbReference type="SAM" id="MobiDB-lite"/>
    </source>
</evidence>
<dbReference type="InterPro" id="IPR044839">
    <property type="entry name" value="NDR1-like"/>
</dbReference>
<reference evidence="8 9" key="3">
    <citation type="submission" date="2019-11" db="EMBL/GenBank/DDBJ databases">
        <title>A de novo genome assembly of a pear dwarfing rootstock.</title>
        <authorList>
            <person name="Wang F."/>
            <person name="Wang J."/>
            <person name="Li S."/>
            <person name="Zhang Y."/>
            <person name="Fang M."/>
            <person name="Ma L."/>
            <person name="Zhao Y."/>
            <person name="Jiang S."/>
        </authorList>
    </citation>
    <scope>NUCLEOTIDE SEQUENCE [LARGE SCALE GENOMIC DNA]</scope>
    <source>
        <strain evidence="8">S2</strain>
        <tissue evidence="8">Leaf</tissue>
    </source>
</reference>
<comment type="subcellular location">
    <subcellularLocation>
        <location evidence="1">Membrane</location>
        <topology evidence="1">Single-pass membrane protein</topology>
    </subcellularLocation>
</comment>
<sequence>MADHQKIHPVLDRDVEAPHAAAEVPLVPRGASKSDRSDPADQQGKYPPLQRRTFPVMHSPPPIHKKRSCCRRCLCWTVCLLVLQVVVIAIAGGIIYLVFRPKLPKYSVDQLQITQFNVSTDQTSLYATFDVNITARNPNKKIGIYYEGGSRLSVWYTRTKLCEGALPKFYQGHRNTTQLLVQMTGQNQDASGLLTALQQQQQQTGNVPLTLRVRQPVKIKLGSFKLPKIFFVVRCRLVVDSLSENNDITIQSSSCKFRGIRL</sequence>
<feature type="transmembrane region" description="Helical" evidence="6">
    <location>
        <begin position="73"/>
        <end position="99"/>
    </location>
</feature>
<organism evidence="8 9">
    <name type="scientific">Pyrus ussuriensis x Pyrus communis</name>
    <dbReference type="NCBI Taxonomy" id="2448454"/>
    <lineage>
        <taxon>Eukaryota</taxon>
        <taxon>Viridiplantae</taxon>
        <taxon>Streptophyta</taxon>
        <taxon>Embryophyta</taxon>
        <taxon>Tracheophyta</taxon>
        <taxon>Spermatophyta</taxon>
        <taxon>Magnoliopsida</taxon>
        <taxon>eudicotyledons</taxon>
        <taxon>Gunneridae</taxon>
        <taxon>Pentapetalae</taxon>
        <taxon>rosids</taxon>
        <taxon>fabids</taxon>
        <taxon>Rosales</taxon>
        <taxon>Rosaceae</taxon>
        <taxon>Amygdaloideae</taxon>
        <taxon>Maleae</taxon>
        <taxon>Pyrus</taxon>
    </lineage>
</organism>
<keyword evidence="2 6" id="KW-0812">Transmembrane</keyword>
<evidence type="ECO:0000256" key="3">
    <source>
        <dbReference type="ARBA" id="ARBA00022989"/>
    </source>
</evidence>
<dbReference type="EMBL" id="SMOL01000559">
    <property type="protein sequence ID" value="KAB2605048.1"/>
    <property type="molecule type" value="Genomic_DNA"/>
</dbReference>
<feature type="region of interest" description="Disordered" evidence="5">
    <location>
        <begin position="1"/>
        <end position="57"/>
    </location>
</feature>
<dbReference type="PANTHER" id="PTHR31234:SF72">
    <property type="entry name" value="NDR1_HIN1-LIKE PROTEIN 6"/>
    <property type="match status" value="1"/>
</dbReference>
<dbReference type="PANTHER" id="PTHR31234">
    <property type="entry name" value="LATE EMBRYOGENESIS ABUNDANT (LEA) HYDROXYPROLINE-RICH GLYCOPROTEIN FAMILY"/>
    <property type="match status" value="1"/>
</dbReference>
<dbReference type="Pfam" id="PF03168">
    <property type="entry name" value="LEA_2"/>
    <property type="match status" value="1"/>
</dbReference>
<feature type="domain" description="Late embryogenesis abundant protein LEA-2 subgroup" evidence="7">
    <location>
        <begin position="133"/>
        <end position="226"/>
    </location>
</feature>
<keyword evidence="3 6" id="KW-1133">Transmembrane helix</keyword>
<protein>
    <submittedName>
        <fullName evidence="8">Protein YLS9</fullName>
    </submittedName>
</protein>
<dbReference type="AlphaFoldDB" id="A0A5N5FPG4"/>
<dbReference type="Proteomes" id="UP000327157">
    <property type="component" value="Chromosome 11"/>
</dbReference>
<evidence type="ECO:0000256" key="6">
    <source>
        <dbReference type="SAM" id="Phobius"/>
    </source>
</evidence>
<proteinExistence type="predicted"/>
<keyword evidence="9" id="KW-1185">Reference proteome</keyword>
<keyword evidence="4 6" id="KW-0472">Membrane</keyword>
<dbReference type="GO" id="GO:0098542">
    <property type="term" value="P:defense response to other organism"/>
    <property type="evidence" value="ECO:0007669"/>
    <property type="project" value="InterPro"/>
</dbReference>
<reference evidence="9" key="2">
    <citation type="submission" date="2019-10" db="EMBL/GenBank/DDBJ databases">
        <title>A de novo genome assembly of a pear dwarfing rootstock.</title>
        <authorList>
            <person name="Wang F."/>
            <person name="Wang J."/>
            <person name="Li S."/>
            <person name="Zhang Y."/>
            <person name="Fang M."/>
            <person name="Ma L."/>
            <person name="Zhao Y."/>
            <person name="Jiang S."/>
        </authorList>
    </citation>
    <scope>NUCLEOTIDE SEQUENCE [LARGE SCALE GENOMIC DNA]</scope>
</reference>
<evidence type="ECO:0000259" key="7">
    <source>
        <dbReference type="Pfam" id="PF03168"/>
    </source>
</evidence>
<dbReference type="InterPro" id="IPR004864">
    <property type="entry name" value="LEA_2"/>
</dbReference>
<evidence type="ECO:0000313" key="9">
    <source>
        <dbReference type="Proteomes" id="UP000327157"/>
    </source>
</evidence>
<dbReference type="OrthoDB" id="552194at2759"/>
<name>A0A5N5FPG4_9ROSA</name>
<accession>A0A5N5FPG4</accession>
<evidence type="ECO:0000256" key="2">
    <source>
        <dbReference type="ARBA" id="ARBA00022692"/>
    </source>
</evidence>
<gene>
    <name evidence="8" type="ORF">D8674_004765</name>
</gene>
<dbReference type="GO" id="GO:0005886">
    <property type="term" value="C:plasma membrane"/>
    <property type="evidence" value="ECO:0007669"/>
    <property type="project" value="TreeGrafter"/>
</dbReference>